<feature type="domain" description="Peptidase M15A C-terminal" evidence="2">
    <location>
        <begin position="19"/>
        <end position="125"/>
    </location>
</feature>
<dbReference type="Proteomes" id="UP000220480">
    <property type="component" value="Unassembled WGS sequence"/>
</dbReference>
<name>A0A2A7AVG2_9FIRM</name>
<sequence length="220" mass="23874">MCKLSIITFQRGDKTALTKNFTKSEFECPCGCGQQSVDTELAEKLQLIRDKVDRPLKITSGYRCITHNAAVGGSQNSKHRYGMAADWRTENRSINPVALGILAQAVGFGGIGIYWHSRGAFVHADTRGTKATWLCTTPGKYPSTTYNKFVLPTIRRGCTGPANRSATIMLQKLLKLKADGLFGEGTENALMKAQEAHGLTVDGICGPASWKALSGADKYL</sequence>
<comment type="caution">
    <text evidence="3">The sequence shown here is derived from an EMBL/GenBank/DDBJ whole genome shotgun (WGS) entry which is preliminary data.</text>
</comment>
<evidence type="ECO:0000313" key="4">
    <source>
        <dbReference type="Proteomes" id="UP000220480"/>
    </source>
</evidence>
<dbReference type="Gene3D" id="1.10.101.10">
    <property type="entry name" value="PGBD-like superfamily/PGBD"/>
    <property type="match status" value="1"/>
</dbReference>
<feature type="domain" description="Peptidoglycan binding-like" evidence="1">
    <location>
        <begin position="169"/>
        <end position="213"/>
    </location>
</feature>
<proteinExistence type="predicted"/>
<dbReference type="AlphaFoldDB" id="A0A2A7AVG2"/>
<dbReference type="Gene3D" id="3.30.1380.10">
    <property type="match status" value="1"/>
</dbReference>
<dbReference type="SUPFAM" id="SSF55166">
    <property type="entry name" value="Hedgehog/DD-peptidase"/>
    <property type="match status" value="1"/>
</dbReference>
<dbReference type="SUPFAM" id="SSF47090">
    <property type="entry name" value="PGBD-like"/>
    <property type="match status" value="1"/>
</dbReference>
<accession>A0A2A7AVG2</accession>
<dbReference type="InterPro" id="IPR002477">
    <property type="entry name" value="Peptidoglycan-bd-like"/>
</dbReference>
<dbReference type="EMBL" id="NMTZ01000027">
    <property type="protein sequence ID" value="PDX83070.1"/>
    <property type="molecule type" value="Genomic_DNA"/>
</dbReference>
<gene>
    <name evidence="3" type="ORF">CGS59_13225</name>
</gene>
<dbReference type="InterPro" id="IPR009045">
    <property type="entry name" value="Zn_M74/Hedgehog-like"/>
</dbReference>
<evidence type="ECO:0000259" key="1">
    <source>
        <dbReference type="Pfam" id="PF01471"/>
    </source>
</evidence>
<reference evidence="3 4" key="1">
    <citation type="journal article" date="2017" name="Front. Microbiol.">
        <title>New Insights into the Diversity of the Genus Faecalibacterium.</title>
        <authorList>
            <person name="Benevides L."/>
            <person name="Burman S."/>
            <person name="Martin R."/>
            <person name="Robert V."/>
            <person name="Thomas M."/>
            <person name="Miquel S."/>
            <person name="Chain F."/>
            <person name="Sokol H."/>
            <person name="Bermudez-Humaran L.G."/>
            <person name="Morrison M."/>
            <person name="Langella P."/>
            <person name="Azevedo V.A."/>
            <person name="Chatel J.M."/>
            <person name="Soares S."/>
        </authorList>
    </citation>
    <scope>NUCLEOTIDE SEQUENCE [LARGE SCALE GENOMIC DNA]</scope>
    <source>
        <strain evidence="3 4">CNCM I 4644</strain>
    </source>
</reference>
<evidence type="ECO:0000313" key="3">
    <source>
        <dbReference type="EMBL" id="PDX83070.1"/>
    </source>
</evidence>
<evidence type="ECO:0008006" key="5">
    <source>
        <dbReference type="Google" id="ProtNLM"/>
    </source>
</evidence>
<dbReference type="InterPro" id="IPR036365">
    <property type="entry name" value="PGBD-like_sf"/>
</dbReference>
<organism evidence="3 4">
    <name type="scientific">Faecalibacterium prausnitzii</name>
    <dbReference type="NCBI Taxonomy" id="853"/>
    <lineage>
        <taxon>Bacteria</taxon>
        <taxon>Bacillati</taxon>
        <taxon>Bacillota</taxon>
        <taxon>Clostridia</taxon>
        <taxon>Eubacteriales</taxon>
        <taxon>Oscillospiraceae</taxon>
        <taxon>Faecalibacterium</taxon>
    </lineage>
</organism>
<evidence type="ECO:0000259" key="2">
    <source>
        <dbReference type="Pfam" id="PF08291"/>
    </source>
</evidence>
<protein>
    <recommendedName>
        <fullName evidence="5">DUF882 domain-containing protein</fullName>
    </recommendedName>
</protein>
<dbReference type="Pfam" id="PF08291">
    <property type="entry name" value="Peptidase_M15_3"/>
    <property type="match status" value="1"/>
</dbReference>
<dbReference type="InterPro" id="IPR013230">
    <property type="entry name" value="Peptidase_M15A_C"/>
</dbReference>
<dbReference type="InterPro" id="IPR036366">
    <property type="entry name" value="PGBDSf"/>
</dbReference>
<dbReference type="Pfam" id="PF01471">
    <property type="entry name" value="PG_binding_1"/>
    <property type="match status" value="1"/>
</dbReference>